<evidence type="ECO:0000259" key="1">
    <source>
        <dbReference type="Pfam" id="PF10130"/>
    </source>
</evidence>
<dbReference type="InterPro" id="IPR029060">
    <property type="entry name" value="PIN-like_dom_sf"/>
</dbReference>
<dbReference type="AlphaFoldDB" id="A0A1F6V8R6"/>
<dbReference type="EMBL" id="MFTJ01000016">
    <property type="protein sequence ID" value="OGI66008.1"/>
    <property type="molecule type" value="Genomic_DNA"/>
</dbReference>
<dbReference type="Pfam" id="PF10130">
    <property type="entry name" value="PIN_2"/>
    <property type="match status" value="1"/>
</dbReference>
<gene>
    <name evidence="2" type="ORF">A2642_04945</name>
</gene>
<feature type="domain" description="PIN" evidence="1">
    <location>
        <begin position="4"/>
        <end position="116"/>
    </location>
</feature>
<evidence type="ECO:0000313" key="2">
    <source>
        <dbReference type="EMBL" id="OGI66008.1"/>
    </source>
</evidence>
<evidence type="ECO:0000313" key="3">
    <source>
        <dbReference type="Proteomes" id="UP000178700"/>
    </source>
</evidence>
<accession>A0A1F6V8R6</accession>
<comment type="caution">
    <text evidence="2">The sequence shown here is derived from an EMBL/GenBank/DDBJ whole genome shotgun (WGS) entry which is preliminary data.</text>
</comment>
<organism evidence="2 3">
    <name type="scientific">Candidatus Nomurabacteria bacterium RIFCSPHIGHO2_01_FULL_39_10</name>
    <dbReference type="NCBI Taxonomy" id="1801733"/>
    <lineage>
        <taxon>Bacteria</taxon>
        <taxon>Candidatus Nomuraibacteriota</taxon>
    </lineage>
</organism>
<reference evidence="2 3" key="1">
    <citation type="journal article" date="2016" name="Nat. Commun.">
        <title>Thousands of microbial genomes shed light on interconnected biogeochemical processes in an aquifer system.</title>
        <authorList>
            <person name="Anantharaman K."/>
            <person name="Brown C.T."/>
            <person name="Hug L.A."/>
            <person name="Sharon I."/>
            <person name="Castelle C.J."/>
            <person name="Probst A.J."/>
            <person name="Thomas B.C."/>
            <person name="Singh A."/>
            <person name="Wilkins M.J."/>
            <person name="Karaoz U."/>
            <person name="Brodie E.L."/>
            <person name="Williams K.H."/>
            <person name="Hubbard S.S."/>
            <person name="Banfield J.F."/>
        </authorList>
    </citation>
    <scope>NUCLEOTIDE SEQUENCE [LARGE SCALE GENOMIC DNA]</scope>
</reference>
<dbReference type="SUPFAM" id="SSF88723">
    <property type="entry name" value="PIN domain-like"/>
    <property type="match status" value="1"/>
</dbReference>
<protein>
    <recommendedName>
        <fullName evidence="1">PIN domain-containing protein</fullName>
    </recommendedName>
</protein>
<dbReference type="Gene3D" id="3.40.50.1010">
    <property type="entry name" value="5'-nuclease"/>
    <property type="match status" value="1"/>
</dbReference>
<dbReference type="Proteomes" id="UP000178700">
    <property type="component" value="Unassembled WGS sequence"/>
</dbReference>
<dbReference type="InterPro" id="IPR002716">
    <property type="entry name" value="PIN_dom"/>
</dbReference>
<proteinExistence type="predicted"/>
<name>A0A1F6V8R6_9BACT</name>
<sequence length="136" mass="15760">MIVVVDANPLISLLIKPGKPLDLLLQEDLELVAPAWLFEEIEKYKELVYQKSGLEKGEVDIIVSILKKRIRVVMENEFVSFRERAEKVCPDGKDVPYFALALYLRCALWSNDKRLKEQSVVVVYATHELMDVFHLR</sequence>